<dbReference type="CDD" id="cd16027">
    <property type="entry name" value="SGSH"/>
    <property type="match status" value="1"/>
</dbReference>
<dbReference type="STRING" id="243090.RB4017"/>
<evidence type="ECO:0000256" key="1">
    <source>
        <dbReference type="ARBA" id="ARBA00008779"/>
    </source>
</evidence>
<evidence type="ECO:0000313" key="6">
    <source>
        <dbReference type="Proteomes" id="UP000001025"/>
    </source>
</evidence>
<protein>
    <submittedName>
        <fullName evidence="5">Probable sulfatase</fullName>
    </submittedName>
</protein>
<accession>Q7UT91</accession>
<dbReference type="PATRIC" id="fig|243090.15.peg.1874"/>
<evidence type="ECO:0000256" key="3">
    <source>
        <dbReference type="SAM" id="MobiDB-lite"/>
    </source>
</evidence>
<dbReference type="PANTHER" id="PTHR42693">
    <property type="entry name" value="ARYLSULFATASE FAMILY MEMBER"/>
    <property type="match status" value="1"/>
</dbReference>
<dbReference type="InParanoid" id="Q7UT91"/>
<dbReference type="InterPro" id="IPR050738">
    <property type="entry name" value="Sulfatase"/>
</dbReference>
<dbReference type="GO" id="GO:0004065">
    <property type="term" value="F:arylsulfatase activity"/>
    <property type="evidence" value="ECO:0000318"/>
    <property type="project" value="GO_Central"/>
</dbReference>
<reference evidence="5 6" key="1">
    <citation type="journal article" date="2003" name="Proc. Natl. Acad. Sci. U.S.A.">
        <title>Complete genome sequence of the marine planctomycete Pirellula sp. strain 1.</title>
        <authorList>
            <person name="Gloeckner F.O."/>
            <person name="Kube M."/>
            <person name="Bauer M."/>
            <person name="Teeling H."/>
            <person name="Lombardot T."/>
            <person name="Ludwig W."/>
            <person name="Gade D."/>
            <person name="Beck A."/>
            <person name="Borzym K."/>
            <person name="Heitmann K."/>
            <person name="Rabus R."/>
            <person name="Schlesner H."/>
            <person name="Amann R."/>
            <person name="Reinhardt R."/>
        </authorList>
    </citation>
    <scope>NUCLEOTIDE SEQUENCE [LARGE SCALE GENOMIC DNA]</scope>
    <source>
        <strain evidence="6">DSM 10527 / NCIMB 13988 / SH1</strain>
    </source>
</reference>
<dbReference type="OrthoDB" id="9763613at2"/>
<dbReference type="SUPFAM" id="SSF53649">
    <property type="entry name" value="Alkaline phosphatase-like"/>
    <property type="match status" value="1"/>
</dbReference>
<dbReference type="EMBL" id="BX294139">
    <property type="protein sequence ID" value="CAD73546.1"/>
    <property type="molecule type" value="Genomic_DNA"/>
</dbReference>
<dbReference type="KEGG" id="rba:RB4017"/>
<evidence type="ECO:0000259" key="4">
    <source>
        <dbReference type="Pfam" id="PF00884"/>
    </source>
</evidence>
<dbReference type="eggNOG" id="COG3119">
    <property type="taxonomic scope" value="Bacteria"/>
</dbReference>
<feature type="domain" description="Sulfatase N-terminal" evidence="4">
    <location>
        <begin position="154"/>
        <end position="435"/>
    </location>
</feature>
<organism evidence="5 6">
    <name type="scientific">Rhodopirellula baltica (strain DSM 10527 / NCIMB 13988 / SH1)</name>
    <dbReference type="NCBI Taxonomy" id="243090"/>
    <lineage>
        <taxon>Bacteria</taxon>
        <taxon>Pseudomonadati</taxon>
        <taxon>Planctomycetota</taxon>
        <taxon>Planctomycetia</taxon>
        <taxon>Pirellulales</taxon>
        <taxon>Pirellulaceae</taxon>
        <taxon>Rhodopirellula</taxon>
    </lineage>
</organism>
<proteinExistence type="inferred from homology"/>
<dbReference type="Proteomes" id="UP000001025">
    <property type="component" value="Chromosome"/>
</dbReference>
<keyword evidence="6" id="KW-1185">Reference proteome</keyword>
<dbReference type="InterPro" id="IPR000917">
    <property type="entry name" value="Sulfatase_N"/>
</dbReference>
<feature type="region of interest" description="Disordered" evidence="3">
    <location>
        <begin position="1"/>
        <end position="30"/>
    </location>
</feature>
<dbReference type="EnsemblBacteria" id="CAD73546">
    <property type="protein sequence ID" value="CAD73546"/>
    <property type="gene ID" value="RB4017"/>
</dbReference>
<sequence>MVKTAARETMPKVFHENSQKRSTDGHKRFGTKRGEENIECSWNTGWGWRWVCLRESTRVQPVKPVPIAIKLAKVHRRSIAERFGCCAIRCEDATKRSRSKPVIFLGPSESHPLPPAVLYLPQAHPMKLAATLRLAFLAALATCWLNQASADDRPNIVWIIPDDMSANFSCYGETAIETPNVDALAKQGVQFNHAYVTAPVCSTCRSAFITGMYQTTIGAHHHRSGRGTEKIDLPAGVTMVPKLFQDAGYHTSITGWPIKGGLGKTDYNFEWDKSIYDSADWSDRKPGQPFFAQIQTQGGKLRGKDAKGWDKVANSARSRFGQSTPIESVVLPPYYPDHAIILRDWAAYLDSVRMTDAMVGEVVAKLEEQGVRDNTLILFMTDHGISHGRGKQFLYDEGLHVPLVLNGPGIEPGTVRDDLVEHIDIAALSLAAAGIEIPESMQARDILAANYQTRDAVFAARDRCDETVDHIRSVRTDRFKYIRNFLSDRPYLQPCAYKDAKAILIALRECHEAGTLDENQSLLFRNVRPKEELYDLDSDPHELHNLATDPEHQSTLFALREKLNQWMTQTNDRGRTPESPAQYESDMKVYLDTLRIRSTPEHLQTVEQNIQWMKTMVADGK</sequence>
<comment type="similarity">
    <text evidence="1">Belongs to the sulfatase family.</text>
</comment>
<keyword evidence="2" id="KW-0378">Hydrolase</keyword>
<dbReference type="AlphaFoldDB" id="Q7UT91"/>
<dbReference type="InterPro" id="IPR017850">
    <property type="entry name" value="Alkaline_phosphatase_core_sf"/>
</dbReference>
<evidence type="ECO:0000313" key="5">
    <source>
        <dbReference type="EMBL" id="CAD73546.1"/>
    </source>
</evidence>
<dbReference type="Pfam" id="PF00884">
    <property type="entry name" value="Sulfatase"/>
    <property type="match status" value="1"/>
</dbReference>
<dbReference type="FunFam" id="3.40.720.10:FF:000061">
    <property type="entry name" value="Sulfatase atsG"/>
    <property type="match status" value="1"/>
</dbReference>
<name>Q7UT91_RHOBA</name>
<dbReference type="HOGENOM" id="CLU_006332_7_3_0"/>
<gene>
    <name evidence="5" type="primary">atsG</name>
    <name evidence="5" type="ordered locus">RB4017</name>
</gene>
<dbReference type="Gene3D" id="3.40.720.10">
    <property type="entry name" value="Alkaline Phosphatase, subunit A"/>
    <property type="match status" value="1"/>
</dbReference>
<dbReference type="PANTHER" id="PTHR42693:SF53">
    <property type="entry name" value="ENDO-4-O-SULFATASE"/>
    <property type="match status" value="1"/>
</dbReference>
<evidence type="ECO:0000256" key="2">
    <source>
        <dbReference type="ARBA" id="ARBA00022801"/>
    </source>
</evidence>